<dbReference type="Gene3D" id="2.160.20.10">
    <property type="entry name" value="Single-stranded right-handed beta-helix, Pectin lyase-like"/>
    <property type="match status" value="1"/>
</dbReference>
<sequence length="749" mass="84453">MDQTKPAFIEIYILLRFPAAMYVSLGMKYILLIGLLISAFAQAESVVEVSPSGEFQSLEAARDEVRRLKKAGQNPPFKVVVRGGDYVMEEGLFLGKVDSGISFVAADGEKPRFFGGKIIEPAWFKPLQDRRFLSRLVDPKVGKRIRVVDLKKHGITDYGQISHHGWSNEPKDRVPPASLNIGGQRMTLARWPNAGEESPYMVYQHYLPEERPLRGYELKVQEIIEKVRLPGEVTLSNVIDPGGSIRNKESHGGTFEVAFDRMKYWNEAENVWLDGVLGSTWEWTYNRVASVDAAKKQITLAYPELGGVGVGASVRLPHFYFENIPEEIDQPGEYYIDRNNGLLYLYPPKDRGVIVLSSLAEPMVVIANANTIRFQGLEFDTGRNLGLKISKSSDVVVDQCRVANFTAGGVDVDAEKVRIINSHIHGIGAFGVRLRGGKIATLEPADNEVVNCQIHDFGWEQKSQQAGVCAYGVGHRIAHNEIHDATHFGILLRKANDVVIEFNEIHSLPKYHKFDGGSLYVGTGEQPQCRGLVVRNNYFHDVPTIGVYPDNFSWGVEVSHNLFHNVGVKAGRPPIYNNGGGEGRIFNNIAVDCVQLYGQGARPKEERWFDYWNQTLERYGDGKVKETAYNKYDDFKAWLTKKEKEEFFRPRSDIWNNVLYHPHHEIHIDASSLALQQGIFQKRMKEPGVIDHSGNLRSKGNWITQEDPGFVDYANGNFMLRKDATVFKQVKGFEPIPFDQMGRLEKPVL</sequence>
<dbReference type="SUPFAM" id="SSF51126">
    <property type="entry name" value="Pectin lyase-like"/>
    <property type="match status" value="1"/>
</dbReference>
<keyword evidence="4" id="KW-1185">Reference proteome</keyword>
<dbReference type="InterPro" id="IPR039448">
    <property type="entry name" value="Beta_helix"/>
</dbReference>
<gene>
    <name evidence="3" type="ORF">PDESU_04956</name>
</gene>
<dbReference type="PANTHER" id="PTHR36453:SF1">
    <property type="entry name" value="RIGHT HANDED BETA HELIX DOMAIN-CONTAINING PROTEIN"/>
    <property type="match status" value="1"/>
</dbReference>
<dbReference type="InterPro" id="IPR011050">
    <property type="entry name" value="Pectin_lyase_fold/virulence"/>
</dbReference>
<dbReference type="PANTHER" id="PTHR36453">
    <property type="entry name" value="SECRETED PROTEIN-RELATED"/>
    <property type="match status" value="1"/>
</dbReference>
<name>A0A6C2U8S8_PONDE</name>
<feature type="transmembrane region" description="Helical" evidence="1">
    <location>
        <begin position="20"/>
        <end position="41"/>
    </location>
</feature>
<dbReference type="InterPro" id="IPR012334">
    <property type="entry name" value="Pectin_lyas_fold"/>
</dbReference>
<dbReference type="EMBL" id="CAAHFG010000003">
    <property type="protein sequence ID" value="VGO16365.1"/>
    <property type="molecule type" value="Genomic_DNA"/>
</dbReference>
<evidence type="ECO:0000256" key="1">
    <source>
        <dbReference type="SAM" id="Phobius"/>
    </source>
</evidence>
<evidence type="ECO:0000259" key="2">
    <source>
        <dbReference type="Pfam" id="PF13229"/>
    </source>
</evidence>
<dbReference type="Pfam" id="PF13229">
    <property type="entry name" value="Beta_helix"/>
    <property type="match status" value="1"/>
</dbReference>
<reference evidence="3 4" key="1">
    <citation type="submission" date="2019-04" db="EMBL/GenBank/DDBJ databases">
        <authorList>
            <person name="Van Vliet M D."/>
        </authorList>
    </citation>
    <scope>NUCLEOTIDE SEQUENCE [LARGE SCALE GENOMIC DNA]</scope>
    <source>
        <strain evidence="3 4">F1</strain>
    </source>
</reference>
<feature type="domain" description="Right handed beta helix" evidence="2">
    <location>
        <begin position="414"/>
        <end position="567"/>
    </location>
</feature>
<dbReference type="InterPro" id="IPR006626">
    <property type="entry name" value="PbH1"/>
</dbReference>
<evidence type="ECO:0000313" key="4">
    <source>
        <dbReference type="Proteomes" id="UP000366872"/>
    </source>
</evidence>
<dbReference type="Proteomes" id="UP000366872">
    <property type="component" value="Unassembled WGS sequence"/>
</dbReference>
<keyword evidence="1" id="KW-1133">Transmembrane helix</keyword>
<organism evidence="3 4">
    <name type="scientific">Pontiella desulfatans</name>
    <dbReference type="NCBI Taxonomy" id="2750659"/>
    <lineage>
        <taxon>Bacteria</taxon>
        <taxon>Pseudomonadati</taxon>
        <taxon>Kiritimatiellota</taxon>
        <taxon>Kiritimatiellia</taxon>
        <taxon>Kiritimatiellales</taxon>
        <taxon>Pontiellaceae</taxon>
        <taxon>Pontiella</taxon>
    </lineage>
</organism>
<keyword evidence="1" id="KW-0472">Membrane</keyword>
<protein>
    <recommendedName>
        <fullName evidence="2">Right handed beta helix domain-containing protein</fullName>
    </recommendedName>
</protein>
<evidence type="ECO:0000313" key="3">
    <source>
        <dbReference type="EMBL" id="VGO16365.1"/>
    </source>
</evidence>
<accession>A0A6C2U8S8</accession>
<dbReference type="AlphaFoldDB" id="A0A6C2U8S8"/>
<keyword evidence="1" id="KW-0812">Transmembrane</keyword>
<dbReference type="SMART" id="SM00710">
    <property type="entry name" value="PbH1"/>
    <property type="match status" value="5"/>
</dbReference>
<proteinExistence type="predicted"/>